<gene>
    <name evidence="1" type="ORF">NT6N_20230</name>
</gene>
<dbReference type="EMBL" id="AP026866">
    <property type="protein sequence ID" value="BDS06983.1"/>
    <property type="molecule type" value="Genomic_DNA"/>
</dbReference>
<organism evidence="1">
    <name type="scientific">Oceaniferula spumae</name>
    <dbReference type="NCBI Taxonomy" id="2979115"/>
    <lineage>
        <taxon>Bacteria</taxon>
        <taxon>Pseudomonadati</taxon>
        <taxon>Verrucomicrobiota</taxon>
        <taxon>Verrucomicrobiia</taxon>
        <taxon>Verrucomicrobiales</taxon>
        <taxon>Verrucomicrobiaceae</taxon>
        <taxon>Oceaniferula</taxon>
    </lineage>
</organism>
<accession>A0AAT9FLZ9</accession>
<name>A0AAT9FLZ9_9BACT</name>
<proteinExistence type="predicted"/>
<sequence length="79" mass="9252">MTKLSLKIGNIRELQIQTMLSLNLNQAVSKYRKSQGEAVHRFEASDSYFFKRDYDVRGKKLTVWLCAIYTARRNSLGHR</sequence>
<reference evidence="1" key="1">
    <citation type="submission" date="2024-07" db="EMBL/GenBank/DDBJ databases">
        <title>Complete genome sequence of Verrucomicrobiaceae bacterium NT6N.</title>
        <authorList>
            <person name="Huang C."/>
            <person name="Takami H."/>
            <person name="Hamasaki K."/>
        </authorList>
    </citation>
    <scope>NUCLEOTIDE SEQUENCE</scope>
    <source>
        <strain evidence="1">NT6N</strain>
    </source>
</reference>
<dbReference type="AlphaFoldDB" id="A0AAT9FLZ9"/>
<protein>
    <recommendedName>
        <fullName evidence="2">Transposase</fullName>
    </recommendedName>
</protein>
<evidence type="ECO:0008006" key="2">
    <source>
        <dbReference type="Google" id="ProtNLM"/>
    </source>
</evidence>
<dbReference type="KEGG" id="osu:NT6N_20230"/>
<evidence type="ECO:0000313" key="1">
    <source>
        <dbReference type="EMBL" id="BDS06983.1"/>
    </source>
</evidence>